<evidence type="ECO:0000313" key="4">
    <source>
        <dbReference type="Proteomes" id="UP000660339"/>
    </source>
</evidence>
<reference evidence="3" key="1">
    <citation type="submission" date="2021-01" db="EMBL/GenBank/DDBJ databases">
        <title>Whole genome shotgun sequence of Catellatospora methionotrophica NBRC 14553.</title>
        <authorList>
            <person name="Komaki H."/>
            <person name="Tamura T."/>
        </authorList>
    </citation>
    <scope>NUCLEOTIDE SEQUENCE</scope>
    <source>
        <strain evidence="3">NBRC 14553</strain>
    </source>
</reference>
<dbReference type="EMBL" id="BONJ01000026">
    <property type="protein sequence ID" value="GIG16174.1"/>
    <property type="molecule type" value="Genomic_DNA"/>
</dbReference>
<dbReference type="Proteomes" id="UP000660339">
    <property type="component" value="Unassembled WGS sequence"/>
</dbReference>
<evidence type="ECO:0000259" key="2">
    <source>
        <dbReference type="SMART" id="SM00943"/>
    </source>
</evidence>
<feature type="region of interest" description="Disordered" evidence="1">
    <location>
        <begin position="236"/>
        <end position="257"/>
    </location>
</feature>
<dbReference type="InterPro" id="IPR015330">
    <property type="entry name" value="DNA_primase/pol_bifunc_N"/>
</dbReference>
<evidence type="ECO:0000256" key="1">
    <source>
        <dbReference type="SAM" id="MobiDB-lite"/>
    </source>
</evidence>
<protein>
    <recommendedName>
        <fullName evidence="2">DNA primase/polymerase bifunctional N-terminal domain-containing protein</fullName>
    </recommendedName>
</protein>
<evidence type="ECO:0000313" key="3">
    <source>
        <dbReference type="EMBL" id="GIG16174.1"/>
    </source>
</evidence>
<dbReference type="Pfam" id="PF09250">
    <property type="entry name" value="Prim-Pol"/>
    <property type="match status" value="1"/>
</dbReference>
<dbReference type="SUPFAM" id="SSF56747">
    <property type="entry name" value="Prim-pol domain"/>
    <property type="match status" value="1"/>
</dbReference>
<dbReference type="AlphaFoldDB" id="A0A8J3PGY6"/>
<feature type="compositionally biased region" description="Polar residues" evidence="1">
    <location>
        <begin position="18"/>
        <end position="29"/>
    </location>
</feature>
<gene>
    <name evidence="3" type="ORF">Cme02nite_45060</name>
</gene>
<sequence length="358" mass="38137">MNPGNAEGRPRQSGPVISESSVATESKVTQRPAAAPQSGLDLVVDMESIALQYAVFAGWPVFPVHWTDEHGCSCRKDCGRDAGKHPRTPHGVLDATTDAAQVAAWWQEWPLANIGIATGAPGPDVLDFDVKNGGLGMETYQRLRAAGLLRGVQATVTTPSGGCHLYFPAGGHRSGAPKADGKALGLDIQCQGKYVLAPPSRIFGRKYRLTGKRHRQHPAVHAADIPAILQLLSPAPPVPAPRPARERQPGEISPGDDFEARADWADQMLLGGAGWTFVRQRGAALQWRRPGKDGGKSALTGGDRGDLFSVFTSEAPPFDKDVSYSKFAVYTLLHHGGDFSAAARELRRIGYGSVGAVS</sequence>
<keyword evidence="4" id="KW-1185">Reference proteome</keyword>
<dbReference type="SMART" id="SM00943">
    <property type="entry name" value="Prim-Pol"/>
    <property type="match status" value="1"/>
</dbReference>
<accession>A0A8J3PGY6</accession>
<feature type="domain" description="DNA primase/polymerase bifunctional N-terminal" evidence="2">
    <location>
        <begin position="50"/>
        <end position="229"/>
    </location>
</feature>
<dbReference type="CDD" id="cd04859">
    <property type="entry name" value="Prim_Pol"/>
    <property type="match status" value="1"/>
</dbReference>
<name>A0A8J3PGY6_9ACTN</name>
<feature type="region of interest" description="Disordered" evidence="1">
    <location>
        <begin position="1"/>
        <end position="32"/>
    </location>
</feature>
<comment type="caution">
    <text evidence="3">The sequence shown here is derived from an EMBL/GenBank/DDBJ whole genome shotgun (WGS) entry which is preliminary data.</text>
</comment>
<organism evidence="3 4">
    <name type="scientific">Catellatospora methionotrophica</name>
    <dbReference type="NCBI Taxonomy" id="121620"/>
    <lineage>
        <taxon>Bacteria</taxon>
        <taxon>Bacillati</taxon>
        <taxon>Actinomycetota</taxon>
        <taxon>Actinomycetes</taxon>
        <taxon>Micromonosporales</taxon>
        <taxon>Micromonosporaceae</taxon>
        <taxon>Catellatospora</taxon>
    </lineage>
</organism>
<proteinExistence type="predicted"/>